<protein>
    <submittedName>
        <fullName evidence="1">Uncharacterized protein</fullName>
    </submittedName>
</protein>
<evidence type="ECO:0000313" key="2">
    <source>
        <dbReference type="Proteomes" id="UP000828941"/>
    </source>
</evidence>
<comment type="caution">
    <text evidence="1">The sequence shown here is derived from an EMBL/GenBank/DDBJ whole genome shotgun (WGS) entry which is preliminary data.</text>
</comment>
<evidence type="ECO:0000313" key="1">
    <source>
        <dbReference type="EMBL" id="KAI4301840.1"/>
    </source>
</evidence>
<gene>
    <name evidence="1" type="ORF">L6164_035080</name>
</gene>
<keyword evidence="2" id="KW-1185">Reference proteome</keyword>
<dbReference type="EMBL" id="CM039438">
    <property type="protein sequence ID" value="KAI4301840.1"/>
    <property type="molecule type" value="Genomic_DNA"/>
</dbReference>
<reference evidence="1 2" key="1">
    <citation type="journal article" date="2022" name="DNA Res.">
        <title>Chromosomal-level genome assembly of the orchid tree Bauhinia variegata (Leguminosae; Cercidoideae) supports the allotetraploid origin hypothesis of Bauhinia.</title>
        <authorList>
            <person name="Zhong Y."/>
            <person name="Chen Y."/>
            <person name="Zheng D."/>
            <person name="Pang J."/>
            <person name="Liu Y."/>
            <person name="Luo S."/>
            <person name="Meng S."/>
            <person name="Qian L."/>
            <person name="Wei D."/>
            <person name="Dai S."/>
            <person name="Zhou R."/>
        </authorList>
    </citation>
    <scope>NUCLEOTIDE SEQUENCE [LARGE SCALE GENOMIC DNA]</scope>
    <source>
        <strain evidence="1">BV-YZ2020</strain>
    </source>
</reference>
<sequence length="160" mass="18315">MEQREVHLQPFGICYRLYRFIMKTLTSQAFKKVTLGRPMNYESRKVPVFKADKEFPPIQCLCGDSVSSSTEQAQEKNNASIDSDKMAEGPSSLPDQSKAPRKMVSFNENVEEIFPIKKKKKKSGSFKKSNSLDREEEEEPKPLRSILKVGSIQRDQSDSY</sequence>
<dbReference type="Proteomes" id="UP000828941">
    <property type="component" value="Chromosome 13"/>
</dbReference>
<organism evidence="1 2">
    <name type="scientific">Bauhinia variegata</name>
    <name type="common">Purple orchid tree</name>
    <name type="synonym">Phanera variegata</name>
    <dbReference type="NCBI Taxonomy" id="167791"/>
    <lineage>
        <taxon>Eukaryota</taxon>
        <taxon>Viridiplantae</taxon>
        <taxon>Streptophyta</taxon>
        <taxon>Embryophyta</taxon>
        <taxon>Tracheophyta</taxon>
        <taxon>Spermatophyta</taxon>
        <taxon>Magnoliopsida</taxon>
        <taxon>eudicotyledons</taxon>
        <taxon>Gunneridae</taxon>
        <taxon>Pentapetalae</taxon>
        <taxon>rosids</taxon>
        <taxon>fabids</taxon>
        <taxon>Fabales</taxon>
        <taxon>Fabaceae</taxon>
        <taxon>Cercidoideae</taxon>
        <taxon>Cercideae</taxon>
        <taxon>Bauhiniinae</taxon>
        <taxon>Bauhinia</taxon>
    </lineage>
</organism>
<accession>A0ACB9KWI4</accession>
<proteinExistence type="predicted"/>
<name>A0ACB9KWI4_BAUVA</name>